<organism evidence="1 2">
    <name type="scientific">Microlunatus soli</name>
    <dbReference type="NCBI Taxonomy" id="630515"/>
    <lineage>
        <taxon>Bacteria</taxon>
        <taxon>Bacillati</taxon>
        <taxon>Actinomycetota</taxon>
        <taxon>Actinomycetes</taxon>
        <taxon>Propionibacteriales</taxon>
        <taxon>Propionibacteriaceae</taxon>
        <taxon>Microlunatus</taxon>
    </lineage>
</organism>
<dbReference type="InterPro" id="IPR023214">
    <property type="entry name" value="HAD_sf"/>
</dbReference>
<keyword evidence="1" id="KW-0378">Hydrolase</keyword>
<evidence type="ECO:0000313" key="2">
    <source>
        <dbReference type="Proteomes" id="UP000199103"/>
    </source>
</evidence>
<gene>
    <name evidence="1" type="ORF">SAMN04489812_4859</name>
</gene>
<keyword evidence="2" id="KW-1185">Reference proteome</keyword>
<dbReference type="EMBL" id="LT629772">
    <property type="protein sequence ID" value="SDT26409.1"/>
    <property type="molecule type" value="Genomic_DNA"/>
</dbReference>
<dbReference type="STRING" id="630515.SAMN04489812_4859"/>
<accession>A0A1H1YYJ6</accession>
<dbReference type="RefSeq" id="WP_091533066.1">
    <property type="nucleotide sequence ID" value="NZ_LT629772.1"/>
</dbReference>
<reference evidence="1 2" key="1">
    <citation type="submission" date="2016-10" db="EMBL/GenBank/DDBJ databases">
        <authorList>
            <person name="de Groot N.N."/>
        </authorList>
    </citation>
    <scope>NUCLEOTIDE SEQUENCE [LARGE SCALE GENOMIC DNA]</scope>
    <source>
        <strain evidence="1 2">DSM 21800</strain>
    </source>
</reference>
<proteinExistence type="predicted"/>
<evidence type="ECO:0000313" key="1">
    <source>
        <dbReference type="EMBL" id="SDT26409.1"/>
    </source>
</evidence>
<dbReference type="CDD" id="cd01427">
    <property type="entry name" value="HAD_like"/>
    <property type="match status" value="1"/>
</dbReference>
<dbReference type="OrthoDB" id="9799365at2"/>
<dbReference type="AlphaFoldDB" id="A0A1H1YYJ6"/>
<name>A0A1H1YYJ6_9ACTN</name>
<sequence length="317" mass="34441">MRDNALANWRPGPAKDAILGYLAGIDDIPVDERIACIDNDGTMWCERPNYVQYDFFLDALQRSATADATLADRPEFAAVLDQDAAKIGELGLARIAGALASLYDRRTPDEFAAAVDAFVGGYRHPKFGRAVSDLVYRPMLELIGVLRSHDFTVAIVTGGGTEFVRRIAGALYGVPPELVVGTLIGYRFDRDDQQSPLLRRSVSLLGSANEGEPKVAHIQTQLGRAPIVAVGNSGGDREMLEWAAAGPRPGLALLIDHDDADREYAYAGSAATFTDAEPITATANRLGWTTVSMARDWECIFDEPDGQAPDQDERRDD</sequence>
<dbReference type="InterPro" id="IPR036412">
    <property type="entry name" value="HAD-like_sf"/>
</dbReference>
<dbReference type="Gene3D" id="3.40.50.1000">
    <property type="entry name" value="HAD superfamily/HAD-like"/>
    <property type="match status" value="1"/>
</dbReference>
<dbReference type="Pfam" id="PF12710">
    <property type="entry name" value="HAD"/>
    <property type="match status" value="1"/>
</dbReference>
<dbReference type="Proteomes" id="UP000199103">
    <property type="component" value="Chromosome I"/>
</dbReference>
<dbReference type="SUPFAM" id="SSF56784">
    <property type="entry name" value="HAD-like"/>
    <property type="match status" value="1"/>
</dbReference>
<dbReference type="GO" id="GO:0016787">
    <property type="term" value="F:hydrolase activity"/>
    <property type="evidence" value="ECO:0007669"/>
    <property type="project" value="UniProtKB-KW"/>
</dbReference>
<protein>
    <submittedName>
        <fullName evidence="1">Haloacid dehalogenase-like hydrolase</fullName>
    </submittedName>
</protein>